<evidence type="ECO:0000256" key="1">
    <source>
        <dbReference type="ARBA" id="ARBA00004225"/>
    </source>
</evidence>
<comment type="subcellular location">
    <subcellularLocation>
        <location evidence="1 16">Mitochondrion membrane</location>
        <topology evidence="1 16">Multi-pass membrane protein</topology>
    </subcellularLocation>
</comment>
<gene>
    <name evidence="18" type="primary">nad4</name>
</gene>
<dbReference type="GO" id="GO:0031966">
    <property type="term" value="C:mitochondrial membrane"/>
    <property type="evidence" value="ECO:0007669"/>
    <property type="project" value="UniProtKB-SubCell"/>
</dbReference>
<evidence type="ECO:0000256" key="16">
    <source>
        <dbReference type="RuleBase" id="RU003297"/>
    </source>
</evidence>
<evidence type="ECO:0000256" key="8">
    <source>
        <dbReference type="ARBA" id="ARBA00022967"/>
    </source>
</evidence>
<dbReference type="InterPro" id="IPR003918">
    <property type="entry name" value="NADH_UbQ_OxRdtase"/>
</dbReference>
<evidence type="ECO:0000256" key="10">
    <source>
        <dbReference type="ARBA" id="ARBA00022989"/>
    </source>
</evidence>
<feature type="transmembrane region" description="Helical" evidence="16">
    <location>
        <begin position="357"/>
        <end position="374"/>
    </location>
</feature>
<evidence type="ECO:0000256" key="6">
    <source>
        <dbReference type="ARBA" id="ARBA00022660"/>
    </source>
</evidence>
<protein>
    <recommendedName>
        <fullName evidence="4 16">NADH-ubiquinone oxidoreductase chain 4</fullName>
        <ecNumber evidence="3 16">7.1.1.2</ecNumber>
    </recommendedName>
</protein>
<dbReference type="Pfam" id="PF00361">
    <property type="entry name" value="Proton_antipo_M"/>
    <property type="match status" value="1"/>
</dbReference>
<dbReference type="EC" id="7.1.1.2" evidence="3 16"/>
<dbReference type="InterPro" id="IPR001750">
    <property type="entry name" value="ND/Mrp_TM"/>
</dbReference>
<feature type="transmembrane region" description="Helical" evidence="16">
    <location>
        <begin position="234"/>
        <end position="253"/>
    </location>
</feature>
<feature type="domain" description="NADH:quinone oxidoreductase/Mrp antiporter transmembrane" evidence="17">
    <location>
        <begin position="120"/>
        <end position="407"/>
    </location>
</feature>
<keyword evidence="5 16" id="KW-0813">Transport</keyword>
<feature type="transmembrane region" description="Helical" evidence="16">
    <location>
        <begin position="65"/>
        <end position="89"/>
    </location>
</feature>
<feature type="transmembrane region" description="Helical" evidence="16">
    <location>
        <begin position="439"/>
        <end position="461"/>
    </location>
</feature>
<keyword evidence="6 16" id="KW-0679">Respiratory chain</keyword>
<evidence type="ECO:0000256" key="15">
    <source>
        <dbReference type="ARBA" id="ARBA00049551"/>
    </source>
</evidence>
<keyword evidence="12 16" id="KW-0830">Ubiquinone</keyword>
<sequence length="463" mass="52288">MVSKSSLFFLNFILFLGVSFVMVMFWAVSGFMGEMVVLMSSLVVTFLSIFYLYNQGMSVFSLSDWFLSDSMSSLMCLMSCFVIVLSFLCSDVEFNMMKKDPGFSFFLLLILFISLVFFYSSSVFSFYFLMEASLIPILFLILSWGYQPERVQAGFLIIMYTVVASMPFLVSISFLLNIMGSDNFNCLLASRGVGVSIELMFWFFIILGFLVKLPVFMLHSWLPKAHVKAPVGGSMILAGIMLKFGGFGLWRFLPVLGRADSEVLEFTMVFTMWGGLVCSMICLCHYDMKAMIAFSSISHMSAVVLGMLTFYCMGWMGGVAMMFIHGVCSPCLFAMANYSYKFSGSRSIFLCKGLLKVCPLISLFWFMFCSFNLGCPPSLNFFSEVFLSLSGLWYSWYFICILIFMVFLGGASSVYLYCTLNHGAHSYVLLSKSGVSDRMSLMGVSCCFFLFFSFFVMDFVFCL</sequence>
<comment type="similarity">
    <text evidence="2 16">Belongs to the complex I subunit 4 family.</text>
</comment>
<organism evidence="18">
    <name type="scientific">Sinonovacula constricta</name>
    <name type="common">Razor clam</name>
    <dbReference type="NCBI Taxonomy" id="98310"/>
    <lineage>
        <taxon>Eukaryota</taxon>
        <taxon>Metazoa</taxon>
        <taxon>Spiralia</taxon>
        <taxon>Lophotrochozoa</taxon>
        <taxon>Mollusca</taxon>
        <taxon>Bivalvia</taxon>
        <taxon>Autobranchia</taxon>
        <taxon>Heteroconchia</taxon>
        <taxon>Euheterodonta</taxon>
        <taxon>Imparidentia</taxon>
        <taxon>Neoheterodontei</taxon>
        <taxon>Cardiida</taxon>
        <taxon>Tellinoidea</taxon>
        <taxon>Solecurtidae</taxon>
        <taxon>Sinonovacula</taxon>
    </lineage>
</organism>
<evidence type="ECO:0000256" key="9">
    <source>
        <dbReference type="ARBA" id="ARBA00022982"/>
    </source>
</evidence>
<comment type="catalytic activity">
    <reaction evidence="15 16">
        <text>a ubiquinone + NADH + 5 H(+)(in) = a ubiquinol + NAD(+) + 4 H(+)(out)</text>
        <dbReference type="Rhea" id="RHEA:29091"/>
        <dbReference type="Rhea" id="RHEA-COMP:9565"/>
        <dbReference type="Rhea" id="RHEA-COMP:9566"/>
        <dbReference type="ChEBI" id="CHEBI:15378"/>
        <dbReference type="ChEBI" id="CHEBI:16389"/>
        <dbReference type="ChEBI" id="CHEBI:17976"/>
        <dbReference type="ChEBI" id="CHEBI:57540"/>
        <dbReference type="ChEBI" id="CHEBI:57945"/>
        <dbReference type="EC" id="7.1.1.2"/>
    </reaction>
</comment>
<evidence type="ECO:0000256" key="11">
    <source>
        <dbReference type="ARBA" id="ARBA00023027"/>
    </source>
</evidence>
<feature type="transmembrane region" description="Helical" evidence="16">
    <location>
        <begin position="6"/>
        <end position="28"/>
    </location>
</feature>
<feature type="transmembrane region" description="Helical" evidence="16">
    <location>
        <begin position="126"/>
        <end position="146"/>
    </location>
</feature>
<keyword evidence="14 16" id="KW-0472">Membrane</keyword>
<evidence type="ECO:0000313" key="18">
    <source>
        <dbReference type="EMBL" id="AEV94325.1"/>
    </source>
</evidence>
<dbReference type="GO" id="GO:0008137">
    <property type="term" value="F:NADH dehydrogenase (ubiquinone) activity"/>
    <property type="evidence" value="ECO:0007669"/>
    <property type="project" value="UniProtKB-UniRule"/>
</dbReference>
<evidence type="ECO:0000256" key="7">
    <source>
        <dbReference type="ARBA" id="ARBA00022692"/>
    </source>
</evidence>
<dbReference type="AlphaFoldDB" id="J3JR34"/>
<evidence type="ECO:0000256" key="5">
    <source>
        <dbReference type="ARBA" id="ARBA00022448"/>
    </source>
</evidence>
<dbReference type="PRINTS" id="PR01437">
    <property type="entry name" value="NUOXDRDTASE4"/>
</dbReference>
<evidence type="ECO:0000256" key="2">
    <source>
        <dbReference type="ARBA" id="ARBA00009025"/>
    </source>
</evidence>
<dbReference type="PANTHER" id="PTHR43507">
    <property type="entry name" value="NADH-UBIQUINONE OXIDOREDUCTASE CHAIN 4"/>
    <property type="match status" value="1"/>
</dbReference>
<keyword evidence="7 16" id="KW-0812">Transmembrane</keyword>
<evidence type="ECO:0000256" key="13">
    <source>
        <dbReference type="ARBA" id="ARBA00023128"/>
    </source>
</evidence>
<proteinExistence type="inferred from homology"/>
<dbReference type="EMBL" id="JN398366">
    <property type="protein sequence ID" value="AEV94325.1"/>
    <property type="molecule type" value="Genomic_DNA"/>
</dbReference>
<reference evidence="18" key="1">
    <citation type="submission" date="2011-07" db="EMBL/GenBank/DDBJ databases">
        <title>The complete mitochondrial genomes of six heterodont bivalves (Tellinoidea and Solenoidea): extensive gene rearrangements and phylogenetic implications.</title>
        <authorList>
            <person name="Yuan Y."/>
            <person name="Li Q."/>
        </authorList>
    </citation>
    <scope>NUCLEOTIDE SEQUENCE</scope>
</reference>
<evidence type="ECO:0000256" key="12">
    <source>
        <dbReference type="ARBA" id="ARBA00023075"/>
    </source>
</evidence>
<geneLocation type="mitochondrion" evidence="18"/>
<evidence type="ECO:0000256" key="3">
    <source>
        <dbReference type="ARBA" id="ARBA00012944"/>
    </source>
</evidence>
<evidence type="ECO:0000256" key="4">
    <source>
        <dbReference type="ARBA" id="ARBA00021006"/>
    </source>
</evidence>
<evidence type="ECO:0000256" key="14">
    <source>
        <dbReference type="ARBA" id="ARBA00023136"/>
    </source>
</evidence>
<evidence type="ECO:0000259" key="17">
    <source>
        <dbReference type="Pfam" id="PF00361"/>
    </source>
</evidence>
<keyword evidence="10 16" id="KW-1133">Transmembrane helix</keyword>
<keyword evidence="13 16" id="KW-0496">Mitochondrion</keyword>
<feature type="transmembrane region" description="Helical" evidence="16">
    <location>
        <begin position="35"/>
        <end position="53"/>
    </location>
</feature>
<feature type="transmembrane region" description="Helical" evidence="16">
    <location>
        <begin position="394"/>
        <end position="418"/>
    </location>
</feature>
<accession>J3JR34</accession>
<dbReference type="GO" id="GO:0015990">
    <property type="term" value="P:electron transport coupled proton transport"/>
    <property type="evidence" value="ECO:0007669"/>
    <property type="project" value="TreeGrafter"/>
</dbReference>
<feature type="transmembrane region" description="Helical" evidence="16">
    <location>
        <begin position="199"/>
        <end position="222"/>
    </location>
</feature>
<comment type="function">
    <text evidence="16">Core subunit of the mitochondrial membrane respiratory chain NADH dehydrogenase (Complex I) which catalyzes electron transfer from NADH through the respiratory chain, using ubiquinone as an electron acceptor. Essential for the catalytic activity and assembly of complex I.</text>
</comment>
<feature type="transmembrane region" description="Helical" evidence="16">
    <location>
        <begin position="101"/>
        <end position="120"/>
    </location>
</feature>
<dbReference type="PANTHER" id="PTHR43507:SF20">
    <property type="entry name" value="NADH-UBIQUINONE OXIDOREDUCTASE CHAIN 4"/>
    <property type="match status" value="1"/>
</dbReference>
<dbReference type="GO" id="GO:0003954">
    <property type="term" value="F:NADH dehydrogenase activity"/>
    <property type="evidence" value="ECO:0007669"/>
    <property type="project" value="TreeGrafter"/>
</dbReference>
<keyword evidence="11 16" id="KW-0520">NAD</keyword>
<keyword evidence="9 16" id="KW-0249">Electron transport</keyword>
<feature type="transmembrane region" description="Helical" evidence="16">
    <location>
        <begin position="265"/>
        <end position="284"/>
    </location>
</feature>
<dbReference type="GO" id="GO:0048039">
    <property type="term" value="F:ubiquinone binding"/>
    <property type="evidence" value="ECO:0007669"/>
    <property type="project" value="TreeGrafter"/>
</dbReference>
<name>J3JR34_SINCO</name>
<keyword evidence="8" id="KW-1278">Translocase</keyword>
<feature type="transmembrane region" description="Helical" evidence="16">
    <location>
        <begin position="153"/>
        <end position="179"/>
    </location>
</feature>
<dbReference type="GO" id="GO:0042773">
    <property type="term" value="P:ATP synthesis coupled electron transport"/>
    <property type="evidence" value="ECO:0007669"/>
    <property type="project" value="InterPro"/>
</dbReference>